<reference evidence="8" key="1">
    <citation type="journal article" date="2017" name="bioRxiv">
        <title>Comparative analysis of the genomes of Stylophora pistillata and Acropora digitifera provides evidence for extensive differences between species of corals.</title>
        <authorList>
            <person name="Voolstra C.R."/>
            <person name="Li Y."/>
            <person name="Liew Y.J."/>
            <person name="Baumgarten S."/>
            <person name="Zoccola D."/>
            <person name="Flot J.-F."/>
            <person name="Tambutte S."/>
            <person name="Allemand D."/>
            <person name="Aranda M."/>
        </authorList>
    </citation>
    <scope>NUCLEOTIDE SEQUENCE [LARGE SCALE GENOMIC DNA]</scope>
</reference>
<evidence type="ECO:0000313" key="7">
    <source>
        <dbReference type="EMBL" id="PFX16914.1"/>
    </source>
</evidence>
<dbReference type="GO" id="GO:0004519">
    <property type="term" value="F:endonuclease activity"/>
    <property type="evidence" value="ECO:0007669"/>
    <property type="project" value="UniProtKB-KW"/>
</dbReference>
<dbReference type="InterPro" id="IPR013882">
    <property type="entry name" value="Ctp1_C"/>
</dbReference>
<dbReference type="OrthoDB" id="5801062at2759"/>
<feature type="compositionally biased region" description="Basic and acidic residues" evidence="5">
    <location>
        <begin position="553"/>
        <end position="572"/>
    </location>
</feature>
<comment type="subcellular location">
    <subcellularLocation>
        <location evidence="1">Nucleus</location>
    </subcellularLocation>
</comment>
<gene>
    <name evidence="7" type="primary">rbbp8</name>
    <name evidence="7" type="ORF">AWC38_SpisGene18787</name>
</gene>
<dbReference type="Pfam" id="PF08573">
    <property type="entry name" value="SAE2"/>
    <property type="match status" value="1"/>
</dbReference>
<sequence length="688" mass="78632">MESYSLLEKLKETIKRDFQDLEERYAESDNRIQSLEKQNTEIKELVQQLRDENTILKESLAKVRKELAYKDEKLKRKYEELGKKEQWWDQFRDETQRRFKAMKSYGTFPPHILEKYVNKDIFQELINNAPASSSLQKEDHLMIRKKNGKLSTLKSKKKVRYNKVSPLLSQSTAVEGMTTNSQDKDKMYVSETEEKEKLITEDDEVCPDTNESTKLYHYSPPDQRQVGGISAQQEVLVPESEDMYTEEVGDGFSCSIGAPSATSTPRAAASPLPFDYDNVDNCDDDNGDDVSVGVLDVPKQFPQDDTVDILTNVKSRLANLPKSDSQFPVDLSYTQPESPTIPSRTCSLQQDMNLTADCSVFLLPHEIKTEEKQEGKHNFDSKMIKDNDKTGFVNEEMEKQPPQLEAGSSCKGKATKQTTLDTKFFNTKGALGKKDFTSGKRKRGTSMEWDEQVLSGKMKDFREEQPKALFKVPMAPLPKTPDVILLEEFHSRGADKKSCTTPLGSSGDITGLYASGMDLFGNIDENCTSDLKQDSEKEGACLEDCEKENSLSKIEKRGNETTQENRRKDTNECLKPMGVRSNDAQPNYKYVEVVRKKDERVKLNGYKCRDCQEYYQGLDLPEDELKKRLKHCSRHRARFSPPPSTPPGFWNLSFPDTQEYMDKGYLKTESEAPAPKRLRKTRRNRIAK</sequence>
<keyword evidence="7" id="KW-0255">Endonuclease</keyword>
<feature type="region of interest" description="Disordered" evidence="5">
    <location>
        <begin position="206"/>
        <end position="227"/>
    </location>
</feature>
<evidence type="ECO:0000256" key="5">
    <source>
        <dbReference type="SAM" id="MobiDB-lite"/>
    </source>
</evidence>
<name>A0A2B4REV6_STYPI</name>
<accession>A0A2B4REV6</accession>
<feature type="region of interest" description="Disordered" evidence="5">
    <location>
        <begin position="553"/>
        <end position="579"/>
    </location>
</feature>
<organism evidence="7 8">
    <name type="scientific">Stylophora pistillata</name>
    <name type="common">Smooth cauliflower coral</name>
    <dbReference type="NCBI Taxonomy" id="50429"/>
    <lineage>
        <taxon>Eukaryota</taxon>
        <taxon>Metazoa</taxon>
        <taxon>Cnidaria</taxon>
        <taxon>Anthozoa</taxon>
        <taxon>Hexacorallia</taxon>
        <taxon>Scleractinia</taxon>
        <taxon>Astrocoeniina</taxon>
        <taxon>Pocilloporidae</taxon>
        <taxon>Stylophora</taxon>
    </lineage>
</organism>
<evidence type="ECO:0000313" key="8">
    <source>
        <dbReference type="Proteomes" id="UP000225706"/>
    </source>
</evidence>
<keyword evidence="3" id="KW-0539">Nucleus</keyword>
<dbReference type="InterPro" id="IPR033316">
    <property type="entry name" value="RBBP8-like"/>
</dbReference>
<evidence type="ECO:0000256" key="4">
    <source>
        <dbReference type="SAM" id="Coils"/>
    </source>
</evidence>
<feature type="compositionally biased region" description="Basic residues" evidence="5">
    <location>
        <begin position="676"/>
        <end position="688"/>
    </location>
</feature>
<keyword evidence="7" id="KW-0540">Nuclease</keyword>
<feature type="coiled-coil region" evidence="4">
    <location>
        <begin position="4"/>
        <end position="66"/>
    </location>
</feature>
<keyword evidence="2" id="KW-0227">DNA damage</keyword>
<dbReference type="AlphaFoldDB" id="A0A2B4REV6"/>
<proteinExistence type="predicted"/>
<dbReference type="Proteomes" id="UP000225706">
    <property type="component" value="Unassembled WGS sequence"/>
</dbReference>
<dbReference type="GO" id="GO:0003684">
    <property type="term" value="F:damaged DNA binding"/>
    <property type="evidence" value="ECO:0007669"/>
    <property type="project" value="TreeGrafter"/>
</dbReference>
<protein>
    <submittedName>
        <fullName evidence="7">DNA endonuclease RBBP8</fullName>
    </submittedName>
</protein>
<evidence type="ECO:0000256" key="1">
    <source>
        <dbReference type="ARBA" id="ARBA00004123"/>
    </source>
</evidence>
<dbReference type="GO" id="GO:0010792">
    <property type="term" value="P:DNA double-strand break processing involved in repair via single-strand annealing"/>
    <property type="evidence" value="ECO:0007669"/>
    <property type="project" value="TreeGrafter"/>
</dbReference>
<dbReference type="EMBL" id="LSMT01000509">
    <property type="protein sequence ID" value="PFX16914.1"/>
    <property type="molecule type" value="Genomic_DNA"/>
</dbReference>
<evidence type="ECO:0000259" key="6">
    <source>
        <dbReference type="Pfam" id="PF08573"/>
    </source>
</evidence>
<keyword evidence="8" id="KW-1185">Reference proteome</keyword>
<comment type="caution">
    <text evidence="7">The sequence shown here is derived from an EMBL/GenBank/DDBJ whole genome shotgun (WGS) entry which is preliminary data.</text>
</comment>
<evidence type="ECO:0000256" key="2">
    <source>
        <dbReference type="ARBA" id="ARBA00022763"/>
    </source>
</evidence>
<keyword evidence="7" id="KW-0378">Hydrolase</keyword>
<feature type="region of interest" description="Disordered" evidence="5">
    <location>
        <begin position="665"/>
        <end position="688"/>
    </location>
</feature>
<keyword evidence="4" id="KW-0175">Coiled coil</keyword>
<dbReference type="GO" id="GO:0005634">
    <property type="term" value="C:nucleus"/>
    <property type="evidence" value="ECO:0007669"/>
    <property type="project" value="UniProtKB-SubCell"/>
</dbReference>
<dbReference type="PANTHER" id="PTHR15107">
    <property type="entry name" value="RETINOBLASTOMA BINDING PROTEIN 8"/>
    <property type="match status" value="1"/>
</dbReference>
<dbReference type="PANTHER" id="PTHR15107:SF0">
    <property type="entry name" value="DNA ENDONUCLEASE ACTIVATOR CTP1 C-TERMINAL DOMAIN-CONTAINING PROTEIN"/>
    <property type="match status" value="1"/>
</dbReference>
<dbReference type="STRING" id="50429.A0A2B4REV6"/>
<evidence type="ECO:0000256" key="3">
    <source>
        <dbReference type="ARBA" id="ARBA00023242"/>
    </source>
</evidence>
<feature type="domain" description="DNA endonuclease activator Ctp1 C-terminal" evidence="6">
    <location>
        <begin position="622"/>
        <end position="659"/>
    </location>
</feature>